<keyword evidence="1" id="KW-0406">Ion transport</keyword>
<dbReference type="AlphaFoldDB" id="A0AAE0ESE2"/>
<feature type="domain" description="Cyclic nucleotide-binding" evidence="3">
    <location>
        <begin position="350"/>
        <end position="432"/>
    </location>
</feature>
<dbReference type="InterPro" id="IPR014710">
    <property type="entry name" value="RmlC-like_jellyroll"/>
</dbReference>
<evidence type="ECO:0000256" key="1">
    <source>
        <dbReference type="ARBA" id="ARBA00023286"/>
    </source>
</evidence>
<feature type="compositionally biased region" description="Basic and acidic residues" evidence="2">
    <location>
        <begin position="1"/>
        <end position="22"/>
    </location>
</feature>
<dbReference type="InterPro" id="IPR050866">
    <property type="entry name" value="CNG_cation_channel"/>
</dbReference>
<feature type="region of interest" description="Disordered" evidence="2">
    <location>
        <begin position="1"/>
        <end position="158"/>
    </location>
</feature>
<dbReference type="InterPro" id="IPR000595">
    <property type="entry name" value="cNMP-bd_dom"/>
</dbReference>
<evidence type="ECO:0000256" key="2">
    <source>
        <dbReference type="SAM" id="MobiDB-lite"/>
    </source>
</evidence>
<keyword evidence="5" id="KW-1185">Reference proteome</keyword>
<organism evidence="4 5">
    <name type="scientific">Cymbomonas tetramitiformis</name>
    <dbReference type="NCBI Taxonomy" id="36881"/>
    <lineage>
        <taxon>Eukaryota</taxon>
        <taxon>Viridiplantae</taxon>
        <taxon>Chlorophyta</taxon>
        <taxon>Pyramimonadophyceae</taxon>
        <taxon>Pyramimonadales</taxon>
        <taxon>Pyramimonadaceae</taxon>
        <taxon>Cymbomonas</taxon>
    </lineage>
</organism>
<keyword evidence="1" id="KW-0407">Ion channel</keyword>
<dbReference type="PANTHER" id="PTHR45638">
    <property type="entry name" value="CYCLIC NUCLEOTIDE-GATED CATION CHANNEL SUBUNIT A"/>
    <property type="match status" value="1"/>
</dbReference>
<evidence type="ECO:0000259" key="3">
    <source>
        <dbReference type="PROSITE" id="PS50042"/>
    </source>
</evidence>
<evidence type="ECO:0000313" key="4">
    <source>
        <dbReference type="EMBL" id="KAK3239198.1"/>
    </source>
</evidence>
<dbReference type="Gene3D" id="2.60.120.10">
    <property type="entry name" value="Jelly Rolls"/>
    <property type="match status" value="2"/>
</dbReference>
<dbReference type="CDD" id="cd00038">
    <property type="entry name" value="CAP_ED"/>
    <property type="match status" value="2"/>
</dbReference>
<dbReference type="Proteomes" id="UP001190700">
    <property type="component" value="Unassembled WGS sequence"/>
</dbReference>
<name>A0AAE0ESE2_9CHLO</name>
<reference evidence="4 5" key="1">
    <citation type="journal article" date="2015" name="Genome Biol. Evol.">
        <title>Comparative Genomics of a Bacterivorous Green Alga Reveals Evolutionary Causalities and Consequences of Phago-Mixotrophic Mode of Nutrition.</title>
        <authorList>
            <person name="Burns J.A."/>
            <person name="Paasch A."/>
            <person name="Narechania A."/>
            <person name="Kim E."/>
        </authorList>
    </citation>
    <scope>NUCLEOTIDE SEQUENCE [LARGE SCALE GENOMIC DNA]</scope>
    <source>
        <strain evidence="4 5">PLY_AMNH</strain>
    </source>
</reference>
<dbReference type="PROSITE" id="PS50042">
    <property type="entry name" value="CNMP_BINDING_3"/>
    <property type="match status" value="2"/>
</dbReference>
<dbReference type="InterPro" id="IPR018490">
    <property type="entry name" value="cNMP-bd_dom_sf"/>
</dbReference>
<dbReference type="Pfam" id="PF00027">
    <property type="entry name" value="cNMP_binding"/>
    <property type="match status" value="2"/>
</dbReference>
<proteinExistence type="predicted"/>
<feature type="domain" description="Cyclic nucleotide-binding" evidence="3">
    <location>
        <begin position="169"/>
        <end position="252"/>
    </location>
</feature>
<protein>
    <recommendedName>
        <fullName evidence="3">Cyclic nucleotide-binding domain-containing protein</fullName>
    </recommendedName>
</protein>
<gene>
    <name evidence="4" type="ORF">CYMTET_50849</name>
</gene>
<evidence type="ECO:0000313" key="5">
    <source>
        <dbReference type="Proteomes" id="UP001190700"/>
    </source>
</evidence>
<feature type="compositionally biased region" description="Low complexity" evidence="2">
    <location>
        <begin position="145"/>
        <end position="156"/>
    </location>
</feature>
<sequence length="432" mass="46356">MQPRKNSDKQPNRKEASAEVKEAAATLARTLAHSNVKAFRQHKDSPESSPSKTSSRNQGADRDDLAAAPVGSRPADPSKIEMPAGVAAENALGSGIRRSFDAEQPSGREAAGHRSAQDRDAGKKGPQPQQPSRPNLEGRGAQPPGQAATSASGGSSDPDITRVLQGLKIFEGAPADLLAGVAKAGRVEEKALDEVVVRPAKSLTNLVLVIQGRLQEFNQHGQVVGSLSSGAYFGDLQLIFNLPQLYEVRAATQSTIVVFPISALGTAFHSFPQTWHSLEKAARERLQSVKHLYETAPKHVEEVEKEEPKKQIPRGRSRANATVKPTYTYRVIPPELIKHKLGLIFSKMPLFQDLPVKLAMALSNVAEVRKYEAGQLVVEQGDLGTEMYVTLDGKLQASLNNGTVVGDLGPFELFGIALMLLALPTVSPAPTS</sequence>
<dbReference type="GO" id="GO:0005221">
    <property type="term" value="F:intracellularly cyclic nucleotide-activated monoatomic cation channel activity"/>
    <property type="evidence" value="ECO:0007669"/>
    <property type="project" value="InterPro"/>
</dbReference>
<dbReference type="EMBL" id="LGRX02033995">
    <property type="protein sequence ID" value="KAK3239198.1"/>
    <property type="molecule type" value="Genomic_DNA"/>
</dbReference>
<dbReference type="SUPFAM" id="SSF51206">
    <property type="entry name" value="cAMP-binding domain-like"/>
    <property type="match status" value="2"/>
</dbReference>
<feature type="compositionally biased region" description="Basic and acidic residues" evidence="2">
    <location>
        <begin position="110"/>
        <end position="123"/>
    </location>
</feature>
<dbReference type="PANTHER" id="PTHR45638:SF11">
    <property type="entry name" value="CYCLIC NUCLEOTIDE-GATED CATION CHANNEL SUBUNIT A"/>
    <property type="match status" value="1"/>
</dbReference>
<keyword evidence="1" id="KW-0813">Transport</keyword>
<dbReference type="GO" id="GO:0044877">
    <property type="term" value="F:protein-containing complex binding"/>
    <property type="evidence" value="ECO:0007669"/>
    <property type="project" value="TreeGrafter"/>
</dbReference>
<accession>A0AAE0ESE2</accession>
<comment type="caution">
    <text evidence="4">The sequence shown here is derived from an EMBL/GenBank/DDBJ whole genome shotgun (WGS) entry which is preliminary data.</text>
</comment>
<keyword evidence="1" id="KW-1071">Ligand-gated ion channel</keyword>